<evidence type="ECO:0000313" key="13">
    <source>
        <dbReference type="Proteomes" id="UP001144805"/>
    </source>
</evidence>
<evidence type="ECO:0000256" key="4">
    <source>
        <dbReference type="ARBA" id="ARBA00022475"/>
    </source>
</evidence>
<evidence type="ECO:0000313" key="12">
    <source>
        <dbReference type="EMBL" id="MCX5568934.1"/>
    </source>
</evidence>
<keyword evidence="4" id="KW-1003">Cell membrane</keyword>
<dbReference type="Proteomes" id="UP001144805">
    <property type="component" value="Unassembled WGS sequence"/>
</dbReference>
<reference evidence="12" key="1">
    <citation type="submission" date="2022-11" db="EMBL/GenBank/DDBJ databases">
        <title>Biodiversity and phylogenetic relationships of bacteria.</title>
        <authorList>
            <person name="Machado R.A.R."/>
            <person name="Bhat A."/>
            <person name="Loulou A."/>
            <person name="Kallel S."/>
        </authorList>
    </citation>
    <scope>NUCLEOTIDE SEQUENCE</scope>
    <source>
        <strain evidence="12">K-TC2</strain>
    </source>
</reference>
<evidence type="ECO:0000256" key="10">
    <source>
        <dbReference type="ARBA" id="ARBA00039381"/>
    </source>
</evidence>
<dbReference type="EMBL" id="JAPKNK010000002">
    <property type="protein sequence ID" value="MCX5568934.1"/>
    <property type="molecule type" value="Genomic_DNA"/>
</dbReference>
<evidence type="ECO:0000256" key="3">
    <source>
        <dbReference type="ARBA" id="ARBA00022448"/>
    </source>
</evidence>
<comment type="subunit">
    <text evidence="2">The complex is composed of two ATP-binding proteins (LsrA), two transmembrane proteins (LsrC and LsrD) and a solute-binding protein (LsrB).</text>
</comment>
<dbReference type="AlphaFoldDB" id="A0A9X3E0A9"/>
<gene>
    <name evidence="12" type="ORF">OSH07_06990</name>
</gene>
<feature type="transmembrane region" description="Helical" evidence="11">
    <location>
        <begin position="16"/>
        <end position="37"/>
    </location>
</feature>
<feature type="transmembrane region" description="Helical" evidence="11">
    <location>
        <begin position="212"/>
        <end position="234"/>
    </location>
</feature>
<dbReference type="CDD" id="cd06579">
    <property type="entry name" value="TM_PBP1_transp_AraH_like"/>
    <property type="match status" value="1"/>
</dbReference>
<proteinExistence type="predicted"/>
<accession>A0A9X3E0A9</accession>
<keyword evidence="6 11" id="KW-0812">Transmembrane</keyword>
<feature type="transmembrane region" description="Helical" evidence="11">
    <location>
        <begin position="49"/>
        <end position="68"/>
    </location>
</feature>
<keyword evidence="13" id="KW-1185">Reference proteome</keyword>
<feature type="transmembrane region" description="Helical" evidence="11">
    <location>
        <begin position="160"/>
        <end position="181"/>
    </location>
</feature>
<comment type="function">
    <text evidence="9">Part of the ABC transporter complex LsrABCD involved in autoinducer 2 (AI-2) import. Probably responsible for the translocation of the substrate across the membrane.</text>
</comment>
<dbReference type="Pfam" id="PF02653">
    <property type="entry name" value="BPD_transp_2"/>
    <property type="match status" value="1"/>
</dbReference>
<keyword evidence="3" id="KW-0813">Transport</keyword>
<protein>
    <recommendedName>
        <fullName evidence="10">Autoinducer 2 import system permease protein LsrD</fullName>
    </recommendedName>
</protein>
<dbReference type="PANTHER" id="PTHR32196:SF71">
    <property type="entry name" value="AUTOINDUCER 2 IMPORT SYSTEM PERMEASE PROTEIN LSRD"/>
    <property type="match status" value="1"/>
</dbReference>
<feature type="transmembrane region" description="Helical" evidence="11">
    <location>
        <begin position="291"/>
        <end position="310"/>
    </location>
</feature>
<evidence type="ECO:0000256" key="11">
    <source>
        <dbReference type="SAM" id="Phobius"/>
    </source>
</evidence>
<feature type="transmembrane region" description="Helical" evidence="11">
    <location>
        <begin position="122"/>
        <end position="140"/>
    </location>
</feature>
<evidence type="ECO:0000256" key="1">
    <source>
        <dbReference type="ARBA" id="ARBA00004651"/>
    </source>
</evidence>
<dbReference type="GO" id="GO:0005886">
    <property type="term" value="C:plasma membrane"/>
    <property type="evidence" value="ECO:0007669"/>
    <property type="project" value="UniProtKB-SubCell"/>
</dbReference>
<evidence type="ECO:0000256" key="6">
    <source>
        <dbReference type="ARBA" id="ARBA00022692"/>
    </source>
</evidence>
<name>A0A9X3E0A9_9HYPH</name>
<dbReference type="GO" id="GO:0022857">
    <property type="term" value="F:transmembrane transporter activity"/>
    <property type="evidence" value="ECO:0007669"/>
    <property type="project" value="InterPro"/>
</dbReference>
<evidence type="ECO:0000256" key="8">
    <source>
        <dbReference type="ARBA" id="ARBA00023136"/>
    </source>
</evidence>
<keyword evidence="5" id="KW-0997">Cell inner membrane</keyword>
<dbReference type="RefSeq" id="WP_266337889.1">
    <property type="nucleotide sequence ID" value="NZ_JAPKNK010000002.1"/>
</dbReference>
<feature type="transmembrane region" description="Helical" evidence="11">
    <location>
        <begin position="95"/>
        <end position="115"/>
    </location>
</feature>
<evidence type="ECO:0000256" key="9">
    <source>
        <dbReference type="ARBA" id="ARBA00025439"/>
    </source>
</evidence>
<sequence>MTAANVVRFVRTRREATVLAMLVLVFIGLTFASEFFLTGRNLSNVARQISVVGIVALGQALVIIAGGIDLSVGSVIGLSAVTGAIVSATTGMPSLGIAGAIGIGMAIGFANGVLITKLRINPFITTLGTLSIARGAALLITNGNPQRFDNWAAFLGYGKIGGLPVQFILLVVLTILVWLFATRTRWGRNVYAVGDNARAARLAGIDVAKTRILVFTVSGSLAGLGGLLLGGMLTNANPNLGLGYELDVIAAVILGGVALSGGRGSIGGVVIGAALIGLLRNAFVLLNVSGYWQTITIGLVVILAVGADSLNRRSEED</sequence>
<keyword evidence="8 11" id="KW-0472">Membrane</keyword>
<evidence type="ECO:0000256" key="7">
    <source>
        <dbReference type="ARBA" id="ARBA00022989"/>
    </source>
</evidence>
<comment type="caution">
    <text evidence="12">The sequence shown here is derived from an EMBL/GenBank/DDBJ whole genome shotgun (WGS) entry which is preliminary data.</text>
</comment>
<comment type="subcellular location">
    <subcellularLocation>
        <location evidence="1">Cell membrane</location>
        <topology evidence="1">Multi-pass membrane protein</topology>
    </subcellularLocation>
</comment>
<keyword evidence="7 11" id="KW-1133">Transmembrane helix</keyword>
<evidence type="ECO:0000256" key="5">
    <source>
        <dbReference type="ARBA" id="ARBA00022519"/>
    </source>
</evidence>
<evidence type="ECO:0000256" key="2">
    <source>
        <dbReference type="ARBA" id="ARBA00011262"/>
    </source>
</evidence>
<dbReference type="PANTHER" id="PTHR32196">
    <property type="entry name" value="ABC TRANSPORTER PERMEASE PROTEIN YPHD-RELATED-RELATED"/>
    <property type="match status" value="1"/>
</dbReference>
<dbReference type="InterPro" id="IPR001851">
    <property type="entry name" value="ABC_transp_permease"/>
</dbReference>
<organism evidence="12 13">
    <name type="scientific">Kaistia nematophila</name>
    <dbReference type="NCBI Taxonomy" id="2994654"/>
    <lineage>
        <taxon>Bacteria</taxon>
        <taxon>Pseudomonadati</taxon>
        <taxon>Pseudomonadota</taxon>
        <taxon>Alphaproteobacteria</taxon>
        <taxon>Hyphomicrobiales</taxon>
        <taxon>Kaistiaceae</taxon>
        <taxon>Kaistia</taxon>
    </lineage>
</organism>